<proteinExistence type="predicted"/>
<dbReference type="HOGENOM" id="CLU_2609841_0_0_1"/>
<dbReference type="AlphaFoldDB" id="J3N2B9"/>
<protein>
    <submittedName>
        <fullName evidence="1">Uncharacterized protein</fullName>
    </submittedName>
</protein>
<dbReference type="EnsemblPlants" id="OB10G16670.1">
    <property type="protein sequence ID" value="OB10G16670.1"/>
    <property type="gene ID" value="OB10G16670"/>
</dbReference>
<reference evidence="1" key="2">
    <citation type="submission" date="2013-04" db="UniProtKB">
        <authorList>
            <consortium name="EnsemblPlants"/>
        </authorList>
    </citation>
    <scope>IDENTIFICATION</scope>
</reference>
<accession>J3N2B9</accession>
<name>J3N2B9_ORYBR</name>
<dbReference type="Proteomes" id="UP000006038">
    <property type="component" value="Chromosome 10"/>
</dbReference>
<evidence type="ECO:0000313" key="2">
    <source>
        <dbReference type="Proteomes" id="UP000006038"/>
    </source>
</evidence>
<reference evidence="1" key="1">
    <citation type="journal article" date="2013" name="Nat. Commun.">
        <title>Whole-genome sequencing of Oryza brachyantha reveals mechanisms underlying Oryza genome evolution.</title>
        <authorList>
            <person name="Chen J."/>
            <person name="Huang Q."/>
            <person name="Gao D."/>
            <person name="Wang J."/>
            <person name="Lang Y."/>
            <person name="Liu T."/>
            <person name="Li B."/>
            <person name="Bai Z."/>
            <person name="Luis Goicoechea J."/>
            <person name="Liang C."/>
            <person name="Chen C."/>
            <person name="Zhang W."/>
            <person name="Sun S."/>
            <person name="Liao Y."/>
            <person name="Zhang X."/>
            <person name="Yang L."/>
            <person name="Song C."/>
            <person name="Wang M."/>
            <person name="Shi J."/>
            <person name="Liu G."/>
            <person name="Liu J."/>
            <person name="Zhou H."/>
            <person name="Zhou W."/>
            <person name="Yu Q."/>
            <person name="An N."/>
            <person name="Chen Y."/>
            <person name="Cai Q."/>
            <person name="Wang B."/>
            <person name="Liu B."/>
            <person name="Min J."/>
            <person name="Huang Y."/>
            <person name="Wu H."/>
            <person name="Li Z."/>
            <person name="Zhang Y."/>
            <person name="Yin Y."/>
            <person name="Song W."/>
            <person name="Jiang J."/>
            <person name="Jackson S.A."/>
            <person name="Wing R.A."/>
            <person name="Wang J."/>
            <person name="Chen M."/>
        </authorList>
    </citation>
    <scope>NUCLEOTIDE SEQUENCE [LARGE SCALE GENOMIC DNA]</scope>
    <source>
        <strain evidence="1">cv. IRGC 101232</strain>
    </source>
</reference>
<dbReference type="Gramene" id="OB10G16670.1">
    <property type="protein sequence ID" value="OB10G16670.1"/>
    <property type="gene ID" value="OB10G16670"/>
</dbReference>
<organism evidence="1">
    <name type="scientific">Oryza brachyantha</name>
    <name type="common">malo sina</name>
    <dbReference type="NCBI Taxonomy" id="4533"/>
    <lineage>
        <taxon>Eukaryota</taxon>
        <taxon>Viridiplantae</taxon>
        <taxon>Streptophyta</taxon>
        <taxon>Embryophyta</taxon>
        <taxon>Tracheophyta</taxon>
        <taxon>Spermatophyta</taxon>
        <taxon>Magnoliopsida</taxon>
        <taxon>Liliopsida</taxon>
        <taxon>Poales</taxon>
        <taxon>Poaceae</taxon>
        <taxon>BOP clade</taxon>
        <taxon>Oryzoideae</taxon>
        <taxon>Oryzeae</taxon>
        <taxon>Oryzinae</taxon>
        <taxon>Oryza</taxon>
    </lineage>
</organism>
<sequence length="79" mass="9501">MFKLQSSCMREDFPSTYVLVNSHGTSHQRAQQIVTPVLVYEQSSLDYYFVFSSPFFWWGKEDLIYEFKDHYNQSPQDFQ</sequence>
<evidence type="ECO:0000313" key="1">
    <source>
        <dbReference type="EnsemblPlants" id="OB10G16670.1"/>
    </source>
</evidence>
<keyword evidence="2" id="KW-1185">Reference proteome</keyword>